<feature type="region of interest" description="Disordered" evidence="4">
    <location>
        <begin position="654"/>
        <end position="676"/>
    </location>
</feature>
<dbReference type="SUPFAM" id="SSF49303">
    <property type="entry name" value="beta-Galactosidase/glucuronidase domain"/>
    <property type="match status" value="1"/>
</dbReference>
<dbReference type="InterPro" id="IPR036156">
    <property type="entry name" value="Beta-gal/glucu_dom_sf"/>
</dbReference>
<evidence type="ECO:0000259" key="7">
    <source>
        <dbReference type="Pfam" id="PF02836"/>
    </source>
</evidence>
<dbReference type="InterPro" id="IPR051913">
    <property type="entry name" value="GH2_Domain-Containing"/>
</dbReference>
<dbReference type="InterPro" id="IPR006103">
    <property type="entry name" value="Glyco_hydro_2_cat"/>
</dbReference>
<dbReference type="AlphaFoldDB" id="A0A0L6V857"/>
<dbReference type="SUPFAM" id="SSF49785">
    <property type="entry name" value="Galactose-binding domain-like"/>
    <property type="match status" value="1"/>
</dbReference>
<dbReference type="InterPro" id="IPR013783">
    <property type="entry name" value="Ig-like_fold"/>
</dbReference>
<evidence type="ECO:0000256" key="1">
    <source>
        <dbReference type="ARBA" id="ARBA00007401"/>
    </source>
</evidence>
<evidence type="ECO:0000313" key="9">
    <source>
        <dbReference type="EMBL" id="KNZ56722.1"/>
    </source>
</evidence>
<reference evidence="9 10" key="1">
    <citation type="submission" date="2015-08" db="EMBL/GenBank/DDBJ databases">
        <title>Next Generation Sequencing and Analysis of the Genome of Puccinia sorghi L Schw, the Causal Agent of Maize Common Rust.</title>
        <authorList>
            <person name="Rochi L."/>
            <person name="Burguener G."/>
            <person name="Darino M."/>
            <person name="Turjanski A."/>
            <person name="Kreff E."/>
            <person name="Dieguez M.J."/>
            <person name="Sacco F."/>
        </authorList>
    </citation>
    <scope>NUCLEOTIDE SEQUENCE [LARGE SCALE GENOMIC DNA]</scope>
    <source>
        <strain evidence="9 10">RO10H11247</strain>
    </source>
</reference>
<evidence type="ECO:0000259" key="8">
    <source>
        <dbReference type="Pfam" id="PF02837"/>
    </source>
</evidence>
<dbReference type="Gene3D" id="2.60.40.10">
    <property type="entry name" value="Immunoglobulins"/>
    <property type="match status" value="1"/>
</dbReference>
<feature type="chain" id="PRO_5005568388" description="Beta-galactosidase" evidence="5">
    <location>
        <begin position="18"/>
        <end position="676"/>
    </location>
</feature>
<dbReference type="EMBL" id="LAVV01007209">
    <property type="protein sequence ID" value="KNZ56722.1"/>
    <property type="molecule type" value="Genomic_DNA"/>
</dbReference>
<keyword evidence="3" id="KW-0326">Glycosidase</keyword>
<feature type="domain" description="Glycoside hydrolase family 2 immunoglobulin-like beta-sandwich" evidence="6">
    <location>
        <begin position="230"/>
        <end position="332"/>
    </location>
</feature>
<dbReference type="InterPro" id="IPR008979">
    <property type="entry name" value="Galactose-bd-like_sf"/>
</dbReference>
<feature type="domain" description="Glycosyl hydrolases family 2 sugar binding" evidence="8">
    <location>
        <begin position="111"/>
        <end position="189"/>
    </location>
</feature>
<dbReference type="SUPFAM" id="SSF51445">
    <property type="entry name" value="(Trans)glycosidases"/>
    <property type="match status" value="1"/>
</dbReference>
<keyword evidence="2" id="KW-0378">Hydrolase</keyword>
<dbReference type="STRING" id="27349.A0A0L6V857"/>
<evidence type="ECO:0000256" key="4">
    <source>
        <dbReference type="SAM" id="MobiDB-lite"/>
    </source>
</evidence>
<accession>A0A0L6V857</accession>
<organism evidence="9 10">
    <name type="scientific">Puccinia sorghi</name>
    <dbReference type="NCBI Taxonomy" id="27349"/>
    <lineage>
        <taxon>Eukaryota</taxon>
        <taxon>Fungi</taxon>
        <taxon>Dikarya</taxon>
        <taxon>Basidiomycota</taxon>
        <taxon>Pucciniomycotina</taxon>
        <taxon>Pucciniomycetes</taxon>
        <taxon>Pucciniales</taxon>
        <taxon>Pucciniaceae</taxon>
        <taxon>Puccinia</taxon>
    </lineage>
</organism>
<gene>
    <name evidence="9" type="ORF">VP01_2335g2</name>
</gene>
<dbReference type="Proteomes" id="UP000037035">
    <property type="component" value="Unassembled WGS sequence"/>
</dbReference>
<proteinExistence type="inferred from homology"/>
<dbReference type="PANTHER" id="PTHR42732:SF2">
    <property type="entry name" value="BETA-MANNOSIDASE"/>
    <property type="match status" value="1"/>
</dbReference>
<dbReference type="OrthoDB" id="408320at2759"/>
<dbReference type="GO" id="GO:0005975">
    <property type="term" value="P:carbohydrate metabolic process"/>
    <property type="evidence" value="ECO:0007669"/>
    <property type="project" value="InterPro"/>
</dbReference>
<dbReference type="Gene3D" id="2.60.120.260">
    <property type="entry name" value="Galactose-binding domain-like"/>
    <property type="match status" value="1"/>
</dbReference>
<evidence type="ECO:0000259" key="6">
    <source>
        <dbReference type="Pfam" id="PF00703"/>
    </source>
</evidence>
<dbReference type="InterPro" id="IPR017853">
    <property type="entry name" value="GH"/>
</dbReference>
<dbReference type="Pfam" id="PF02836">
    <property type="entry name" value="Glyco_hydro_2_C"/>
    <property type="match status" value="1"/>
</dbReference>
<evidence type="ECO:0000256" key="3">
    <source>
        <dbReference type="ARBA" id="ARBA00023295"/>
    </source>
</evidence>
<feature type="compositionally biased region" description="Polar residues" evidence="4">
    <location>
        <begin position="654"/>
        <end position="669"/>
    </location>
</feature>
<comment type="similarity">
    <text evidence="1">Belongs to the glycosyl hydrolase 2 family.</text>
</comment>
<keyword evidence="5" id="KW-0732">Signal</keyword>
<name>A0A0L6V857_9BASI</name>
<feature type="domain" description="Glycoside hydrolase family 2 catalytic" evidence="7">
    <location>
        <begin position="374"/>
        <end position="503"/>
    </location>
</feature>
<dbReference type="InterPro" id="IPR006104">
    <property type="entry name" value="Glyco_hydro_2_N"/>
</dbReference>
<evidence type="ECO:0000256" key="5">
    <source>
        <dbReference type="SAM" id="SignalP"/>
    </source>
</evidence>
<dbReference type="GO" id="GO:0004553">
    <property type="term" value="F:hydrolase activity, hydrolyzing O-glycosyl compounds"/>
    <property type="evidence" value="ECO:0007669"/>
    <property type="project" value="InterPro"/>
</dbReference>
<dbReference type="Pfam" id="PF02837">
    <property type="entry name" value="Glyco_hydro_2_N"/>
    <property type="match status" value="1"/>
</dbReference>
<dbReference type="PANTHER" id="PTHR42732">
    <property type="entry name" value="BETA-GALACTOSIDASE"/>
    <property type="match status" value="1"/>
</dbReference>
<dbReference type="Pfam" id="PF00703">
    <property type="entry name" value="Glyco_hydro_2"/>
    <property type="match status" value="1"/>
</dbReference>
<keyword evidence="10" id="KW-1185">Reference proteome</keyword>
<feature type="signal peptide" evidence="5">
    <location>
        <begin position="1"/>
        <end position="17"/>
    </location>
</feature>
<protein>
    <recommendedName>
        <fullName evidence="11">Beta-galactosidase</fullName>
    </recommendedName>
</protein>
<dbReference type="Gene3D" id="3.20.20.80">
    <property type="entry name" value="Glycosidases"/>
    <property type="match status" value="1"/>
</dbReference>
<evidence type="ECO:0000313" key="10">
    <source>
        <dbReference type="Proteomes" id="UP000037035"/>
    </source>
</evidence>
<dbReference type="InterPro" id="IPR006102">
    <property type="entry name" value="Ig-like_GH2"/>
</dbReference>
<comment type="caution">
    <text evidence="9">The sequence shown here is derived from an EMBL/GenBank/DDBJ whole genome shotgun (WGS) entry which is preliminary data.</text>
</comment>
<evidence type="ECO:0000256" key="2">
    <source>
        <dbReference type="ARBA" id="ARBA00022801"/>
    </source>
</evidence>
<dbReference type="VEuPathDB" id="FungiDB:VP01_2335g2"/>
<sequence>MAWLAIFVYSLISSVGGQRDVAAASSCPAPKPYQLKTPPLTTDWTAKVGSSPWPDYPRPLLRREPWLNLNGPWQFKPANSYQDVQNPPSGGCGFDREILVPFPMESGLSGIMENHIYSWYRRTFAVPKNWSSQNVSLNFGAVDYEATVFVNGRSVGFHRGGYFKFSLDITDALKEQGQENELMVFVYDPTNSENTLIPVGKQVLKPEHIFYTPSSGIWQTVFLEPVPKEHILDIQTTASADGSVKIQVFTSNKASKSPLKITLLAPSISSADSPLYPDTKGGAPIQQQQGTANTLISFNVSSPRLWSPQSPNLYHFKVELGQDVVQSYLGFRTIEKQKDSKGIWRPFLNGEFVFQLGTLDQGFWPDGLHTAPTREAMEYDVKVLKHLGFNMVRKHIKIEPDLFYYACDRMGLVVWQRASRYLIQDMPSMNPHLPWPTPDQQTEFIRQLKLMITTHMSFPSIVTWILYNEGWGQLGAAEIELTPVIKALDPSRPVNSVSGWRDSGAGDFHDNHHYPYPQCGTPFYSLASTPYDHSRIGVQGEFGGIGHIPDLKNLWNVQSQLDTLNQTYEITANIEIWNYRTLRVVEDLKDQVELFSCSGGVFTQTTDVEAETNGLLTGKLRHEWEFQYDRRILRPDVEKWQKLTSAIYAAARSHSNAPTNHSRLSGQRSKSARLRA</sequence>
<evidence type="ECO:0008006" key="11">
    <source>
        <dbReference type="Google" id="ProtNLM"/>
    </source>
</evidence>